<evidence type="ECO:0000313" key="3">
    <source>
        <dbReference type="Proteomes" id="UP000038040"/>
    </source>
</evidence>
<name>A0A0N4UFI6_DRAME</name>
<feature type="domain" description="Exportin-2 central" evidence="1">
    <location>
        <begin position="67"/>
        <end position="297"/>
    </location>
</feature>
<dbReference type="Proteomes" id="UP000274756">
    <property type="component" value="Unassembled WGS sequence"/>
</dbReference>
<dbReference type="SUPFAM" id="SSF48371">
    <property type="entry name" value="ARM repeat"/>
    <property type="match status" value="1"/>
</dbReference>
<protein>
    <submittedName>
        <fullName evidence="5">Cse1 domain-containing protein</fullName>
    </submittedName>
</protein>
<evidence type="ECO:0000259" key="1">
    <source>
        <dbReference type="Pfam" id="PF08506"/>
    </source>
</evidence>
<dbReference type="GO" id="GO:0005829">
    <property type="term" value="C:cytosol"/>
    <property type="evidence" value="ECO:0007669"/>
    <property type="project" value="TreeGrafter"/>
</dbReference>
<reference evidence="5" key="1">
    <citation type="submission" date="2017-02" db="UniProtKB">
        <authorList>
            <consortium name="WormBaseParasite"/>
        </authorList>
    </citation>
    <scope>IDENTIFICATION</scope>
</reference>
<gene>
    <name evidence="2" type="ORF">DME_LOCUS1099</name>
</gene>
<dbReference type="WBParaSite" id="DME_0000620201-mRNA-1">
    <property type="protein sequence ID" value="DME_0000620201-mRNA-1"/>
    <property type="gene ID" value="DME_0000620201"/>
</dbReference>
<dbReference type="PANTHER" id="PTHR10997:SF8">
    <property type="entry name" value="EXPORTIN-2"/>
    <property type="match status" value="1"/>
</dbReference>
<evidence type="ECO:0000313" key="4">
    <source>
        <dbReference type="Proteomes" id="UP000274756"/>
    </source>
</evidence>
<dbReference type="InterPro" id="IPR016024">
    <property type="entry name" value="ARM-type_fold"/>
</dbReference>
<evidence type="ECO:0000313" key="2">
    <source>
        <dbReference type="EMBL" id="VDN51126.1"/>
    </source>
</evidence>
<dbReference type="STRING" id="318479.A0A0N4UFI6"/>
<dbReference type="PANTHER" id="PTHR10997">
    <property type="entry name" value="IMPORTIN-7, 8, 11"/>
    <property type="match status" value="1"/>
</dbReference>
<dbReference type="EMBL" id="UYYG01000013">
    <property type="protein sequence ID" value="VDN51126.1"/>
    <property type="molecule type" value="Genomic_DNA"/>
</dbReference>
<accession>A0A0N4UFI6</accession>
<dbReference type="GO" id="GO:0005049">
    <property type="term" value="F:nuclear export signal receptor activity"/>
    <property type="evidence" value="ECO:0007669"/>
    <property type="project" value="TreeGrafter"/>
</dbReference>
<proteinExistence type="predicted"/>
<dbReference type="Gene3D" id="1.25.10.10">
    <property type="entry name" value="Leucine-rich Repeat Variant"/>
    <property type="match status" value="1"/>
</dbReference>
<dbReference type="InterPro" id="IPR013713">
    <property type="entry name" value="XPO2_central"/>
</dbReference>
<reference evidence="2 4" key="2">
    <citation type="submission" date="2018-11" db="EMBL/GenBank/DDBJ databases">
        <authorList>
            <consortium name="Pathogen Informatics"/>
        </authorList>
    </citation>
    <scope>NUCLEOTIDE SEQUENCE [LARGE SCALE GENOMIC DNA]</scope>
</reference>
<dbReference type="Proteomes" id="UP000038040">
    <property type="component" value="Unplaced"/>
</dbReference>
<dbReference type="GO" id="GO:0006606">
    <property type="term" value="P:protein import into nucleus"/>
    <property type="evidence" value="ECO:0007669"/>
    <property type="project" value="TreeGrafter"/>
</dbReference>
<dbReference type="Pfam" id="PF08506">
    <property type="entry name" value="Cse1"/>
    <property type="match status" value="1"/>
</dbReference>
<evidence type="ECO:0000313" key="5">
    <source>
        <dbReference type="WBParaSite" id="DME_0000620201-mRNA-1"/>
    </source>
</evidence>
<dbReference type="OrthoDB" id="3268246at2759"/>
<keyword evidence="4" id="KW-1185">Reference proteome</keyword>
<dbReference type="AlphaFoldDB" id="A0A0N4UFI6"/>
<dbReference type="GO" id="GO:0006611">
    <property type="term" value="P:protein export from nucleus"/>
    <property type="evidence" value="ECO:0007669"/>
    <property type="project" value="TreeGrafter"/>
</dbReference>
<organism evidence="3 5">
    <name type="scientific">Dracunculus medinensis</name>
    <name type="common">Guinea worm</name>
    <dbReference type="NCBI Taxonomy" id="318479"/>
    <lineage>
        <taxon>Eukaryota</taxon>
        <taxon>Metazoa</taxon>
        <taxon>Ecdysozoa</taxon>
        <taxon>Nematoda</taxon>
        <taxon>Chromadorea</taxon>
        <taxon>Rhabditida</taxon>
        <taxon>Spirurina</taxon>
        <taxon>Dracunculoidea</taxon>
        <taxon>Dracunculidae</taxon>
        <taxon>Dracunculus</taxon>
    </lineage>
</organism>
<sequence>MQIRAQLLDFMFKAPANIRLQLSEIVCVMSKYDFPDCWPELLNLLKEILTMNDANRLLAALTTMDELFKRYRHEMKSEKLWNEIYIVLKELAPPLTILFTNVLQYVSTESVEKTKEKYDEMLNILHLIMEIFHSLNVQDLPEHFEDTISGWMEGLGTILKLKIDSVESAYSDDEPGTLDKLKCCVCDILTLYSQRYEEEFMPFINVVIEIVWEQLMGLDARVSINKFRFDAFFTSALTFLSAICVKQRYANIFQMDGVLTSITENIILKNLVTRPTDLEQFEDEPLEYIKKDLEGKECSNDLQQNWLKKDLVYCLILAVGAKTETVKFGATTLSNFVSHFLNFLNESVK</sequence>
<dbReference type="InterPro" id="IPR011989">
    <property type="entry name" value="ARM-like"/>
</dbReference>
<dbReference type="GO" id="GO:0005635">
    <property type="term" value="C:nuclear envelope"/>
    <property type="evidence" value="ECO:0007669"/>
    <property type="project" value="TreeGrafter"/>
</dbReference>